<feature type="transmembrane region" description="Helical" evidence="1">
    <location>
        <begin position="6"/>
        <end position="24"/>
    </location>
</feature>
<organism evidence="2 3">
    <name type="scientific">Anopheles quadriannulatus</name>
    <name type="common">Mosquito</name>
    <dbReference type="NCBI Taxonomy" id="34691"/>
    <lineage>
        <taxon>Eukaryota</taxon>
        <taxon>Metazoa</taxon>
        <taxon>Ecdysozoa</taxon>
        <taxon>Arthropoda</taxon>
        <taxon>Hexapoda</taxon>
        <taxon>Insecta</taxon>
        <taxon>Pterygota</taxon>
        <taxon>Neoptera</taxon>
        <taxon>Endopterygota</taxon>
        <taxon>Diptera</taxon>
        <taxon>Nematocera</taxon>
        <taxon>Culicoidea</taxon>
        <taxon>Culicidae</taxon>
        <taxon>Anophelinae</taxon>
        <taxon>Anopheles</taxon>
    </lineage>
</organism>
<dbReference type="AlphaFoldDB" id="A0A182XU56"/>
<keyword evidence="1" id="KW-0472">Membrane</keyword>
<keyword evidence="3" id="KW-1185">Reference proteome</keyword>
<proteinExistence type="predicted"/>
<evidence type="ECO:0000313" key="2">
    <source>
        <dbReference type="EnsemblMetazoa" id="AQUA015337-PA"/>
    </source>
</evidence>
<protein>
    <submittedName>
        <fullName evidence="2">Uncharacterized protein</fullName>
    </submittedName>
</protein>
<reference evidence="2" key="1">
    <citation type="submission" date="2020-05" db="UniProtKB">
        <authorList>
            <consortium name="EnsemblMetazoa"/>
        </authorList>
    </citation>
    <scope>IDENTIFICATION</scope>
    <source>
        <strain evidence="2">SANGQUA</strain>
    </source>
</reference>
<dbReference type="Proteomes" id="UP000076407">
    <property type="component" value="Unassembled WGS sequence"/>
</dbReference>
<keyword evidence="1" id="KW-0812">Transmembrane</keyword>
<sequence length="41" mass="5068">IIQRGWSFIHSFVFISLIYINPELQFSILHRYRSFHNAIFR</sequence>
<dbReference type="VEuPathDB" id="VectorBase:AQUA015337"/>
<name>A0A182XU56_ANOQN</name>
<dbReference type="EnsemblMetazoa" id="AQUA015337-RA">
    <property type="protein sequence ID" value="AQUA015337-PA"/>
    <property type="gene ID" value="AQUA015337"/>
</dbReference>
<evidence type="ECO:0000256" key="1">
    <source>
        <dbReference type="SAM" id="Phobius"/>
    </source>
</evidence>
<evidence type="ECO:0000313" key="3">
    <source>
        <dbReference type="Proteomes" id="UP000076407"/>
    </source>
</evidence>
<accession>A0A182XU56</accession>
<keyword evidence="1" id="KW-1133">Transmembrane helix</keyword>